<accession>A0ABU6TMY4</accession>
<keyword evidence="3" id="KW-1185">Reference proteome</keyword>
<evidence type="ECO:0000313" key="2">
    <source>
        <dbReference type="EMBL" id="MED6150159.1"/>
    </source>
</evidence>
<name>A0ABU6TMY4_9FABA</name>
<evidence type="ECO:0000256" key="1">
    <source>
        <dbReference type="SAM" id="MobiDB-lite"/>
    </source>
</evidence>
<protein>
    <submittedName>
        <fullName evidence="2">Uncharacterized protein</fullName>
    </submittedName>
</protein>
<feature type="region of interest" description="Disordered" evidence="1">
    <location>
        <begin position="74"/>
        <end position="100"/>
    </location>
</feature>
<sequence length="133" mass="14811">MLARMAKALLVDSPHLSILVFTSVALEDPISSSPSRHVCWSVKAALTQVRASAISVSVSPFADAFTTFERESLRRDMASSTSSLQSAEREEEEARLESSWMETRRERDKIPFGSMALVVLLRKEVKLVKQELG</sequence>
<gene>
    <name evidence="2" type="ORF">PIB30_069707</name>
</gene>
<dbReference type="EMBL" id="JASCZI010091392">
    <property type="protein sequence ID" value="MED6150159.1"/>
    <property type="molecule type" value="Genomic_DNA"/>
</dbReference>
<dbReference type="Proteomes" id="UP001341840">
    <property type="component" value="Unassembled WGS sequence"/>
</dbReference>
<organism evidence="2 3">
    <name type="scientific">Stylosanthes scabra</name>
    <dbReference type="NCBI Taxonomy" id="79078"/>
    <lineage>
        <taxon>Eukaryota</taxon>
        <taxon>Viridiplantae</taxon>
        <taxon>Streptophyta</taxon>
        <taxon>Embryophyta</taxon>
        <taxon>Tracheophyta</taxon>
        <taxon>Spermatophyta</taxon>
        <taxon>Magnoliopsida</taxon>
        <taxon>eudicotyledons</taxon>
        <taxon>Gunneridae</taxon>
        <taxon>Pentapetalae</taxon>
        <taxon>rosids</taxon>
        <taxon>fabids</taxon>
        <taxon>Fabales</taxon>
        <taxon>Fabaceae</taxon>
        <taxon>Papilionoideae</taxon>
        <taxon>50 kb inversion clade</taxon>
        <taxon>dalbergioids sensu lato</taxon>
        <taxon>Dalbergieae</taxon>
        <taxon>Pterocarpus clade</taxon>
        <taxon>Stylosanthes</taxon>
    </lineage>
</organism>
<reference evidence="2 3" key="1">
    <citation type="journal article" date="2023" name="Plants (Basel)">
        <title>Bridging the Gap: Combining Genomics and Transcriptomics Approaches to Understand Stylosanthes scabra, an Orphan Legume from the Brazilian Caatinga.</title>
        <authorList>
            <person name="Ferreira-Neto J.R.C."/>
            <person name="da Silva M.D."/>
            <person name="Binneck E."/>
            <person name="de Melo N.F."/>
            <person name="da Silva R.H."/>
            <person name="de Melo A.L.T.M."/>
            <person name="Pandolfi V."/>
            <person name="Bustamante F.O."/>
            <person name="Brasileiro-Vidal A.C."/>
            <person name="Benko-Iseppon A.M."/>
        </authorList>
    </citation>
    <scope>NUCLEOTIDE SEQUENCE [LARGE SCALE GENOMIC DNA]</scope>
    <source>
        <tissue evidence="2">Leaves</tissue>
    </source>
</reference>
<comment type="caution">
    <text evidence="2">The sequence shown here is derived from an EMBL/GenBank/DDBJ whole genome shotgun (WGS) entry which is preliminary data.</text>
</comment>
<evidence type="ECO:0000313" key="3">
    <source>
        <dbReference type="Proteomes" id="UP001341840"/>
    </source>
</evidence>
<proteinExistence type="predicted"/>